<comment type="caution">
    <text evidence="1">The sequence shown here is derived from an EMBL/GenBank/DDBJ whole genome shotgun (WGS) entry which is preliminary data.</text>
</comment>
<organism evidence="1 2">
    <name type="scientific">Bordetella genomosp. 11</name>
    <dbReference type="NCBI Taxonomy" id="1416808"/>
    <lineage>
        <taxon>Bacteria</taxon>
        <taxon>Pseudomonadati</taxon>
        <taxon>Pseudomonadota</taxon>
        <taxon>Betaproteobacteria</taxon>
        <taxon>Burkholderiales</taxon>
        <taxon>Alcaligenaceae</taxon>
        <taxon>Bordetella</taxon>
    </lineage>
</organism>
<name>A0A261UF97_9BORD</name>
<protein>
    <submittedName>
        <fullName evidence="1">Uncharacterized protein</fullName>
    </submittedName>
</protein>
<reference evidence="2" key="1">
    <citation type="submission" date="2017-05" db="EMBL/GenBank/DDBJ databases">
        <title>Complete and WGS of Bordetella genogroups.</title>
        <authorList>
            <person name="Spilker T."/>
            <person name="Lipuma J."/>
        </authorList>
    </citation>
    <scope>NUCLEOTIDE SEQUENCE [LARGE SCALE GENOMIC DNA]</scope>
    <source>
        <strain evidence="2">AU8856</strain>
    </source>
</reference>
<gene>
    <name evidence="1" type="ORF">CAL28_12550</name>
</gene>
<dbReference type="Proteomes" id="UP000215767">
    <property type="component" value="Unassembled WGS sequence"/>
</dbReference>
<evidence type="ECO:0000313" key="1">
    <source>
        <dbReference type="EMBL" id="OZI60265.1"/>
    </source>
</evidence>
<accession>A0A261UF97</accession>
<evidence type="ECO:0000313" key="2">
    <source>
        <dbReference type="Proteomes" id="UP000215767"/>
    </source>
</evidence>
<proteinExistence type="predicted"/>
<dbReference type="EMBL" id="NEVS01000004">
    <property type="protein sequence ID" value="OZI60265.1"/>
    <property type="molecule type" value="Genomic_DNA"/>
</dbReference>
<dbReference type="AlphaFoldDB" id="A0A261UF97"/>
<keyword evidence="2" id="KW-1185">Reference proteome</keyword>
<sequence>MVAVATLVTGCEAGSAGNAAPAVSSTSVMLISLLARNWLEGRGKVDRLSLLVKTEDDTLAMDGARLMLPVLP</sequence>
<dbReference type="RefSeq" id="WP_094841682.1">
    <property type="nucleotide sequence ID" value="NZ_NEVS01000004.1"/>
</dbReference>